<keyword evidence="3" id="KW-0547">Nucleotide-binding</keyword>
<protein>
    <recommendedName>
        <fullName evidence="6">Protein kinase domain-containing protein</fullName>
    </recommendedName>
</protein>
<gene>
    <name evidence="7" type="ORF">SCF082_LOCUS33472</name>
</gene>
<keyword evidence="8" id="KW-1185">Reference proteome</keyword>
<feature type="domain" description="Protein kinase" evidence="6">
    <location>
        <begin position="1"/>
        <end position="255"/>
    </location>
</feature>
<dbReference type="SUPFAM" id="SSF56112">
    <property type="entry name" value="Protein kinase-like (PK-like)"/>
    <property type="match status" value="1"/>
</dbReference>
<dbReference type="InterPro" id="IPR008271">
    <property type="entry name" value="Ser/Thr_kinase_AS"/>
</dbReference>
<evidence type="ECO:0000313" key="7">
    <source>
        <dbReference type="EMBL" id="CAK9065378.1"/>
    </source>
</evidence>
<dbReference type="InterPro" id="IPR011009">
    <property type="entry name" value="Kinase-like_dom_sf"/>
</dbReference>
<dbReference type="InterPro" id="IPR030616">
    <property type="entry name" value="Aur-like"/>
</dbReference>
<evidence type="ECO:0000256" key="3">
    <source>
        <dbReference type="ARBA" id="ARBA00022741"/>
    </source>
</evidence>
<organism evidence="7 8">
    <name type="scientific">Durusdinium trenchii</name>
    <dbReference type="NCBI Taxonomy" id="1381693"/>
    <lineage>
        <taxon>Eukaryota</taxon>
        <taxon>Sar</taxon>
        <taxon>Alveolata</taxon>
        <taxon>Dinophyceae</taxon>
        <taxon>Suessiales</taxon>
        <taxon>Symbiodiniaceae</taxon>
        <taxon>Durusdinium</taxon>
    </lineage>
</organism>
<dbReference type="InterPro" id="IPR000719">
    <property type="entry name" value="Prot_kinase_dom"/>
</dbReference>
<dbReference type="PROSITE" id="PS00108">
    <property type="entry name" value="PROTEIN_KINASE_ST"/>
    <property type="match status" value="1"/>
</dbReference>
<comment type="caution">
    <text evidence="7">The sequence shown here is derived from an EMBL/GenBank/DDBJ whole genome shotgun (WGS) entry which is preliminary data.</text>
</comment>
<evidence type="ECO:0000256" key="4">
    <source>
        <dbReference type="ARBA" id="ARBA00022777"/>
    </source>
</evidence>
<dbReference type="PROSITE" id="PS50011">
    <property type="entry name" value="PROTEIN_KINASE_DOM"/>
    <property type="match status" value="1"/>
</dbReference>
<evidence type="ECO:0000313" key="8">
    <source>
        <dbReference type="Proteomes" id="UP001642464"/>
    </source>
</evidence>
<keyword evidence="5" id="KW-0067">ATP-binding</keyword>
<dbReference type="PANTHER" id="PTHR24350">
    <property type="entry name" value="SERINE/THREONINE-PROTEIN KINASE IAL-RELATED"/>
    <property type="match status" value="1"/>
</dbReference>
<keyword evidence="4" id="KW-0418">Kinase</keyword>
<evidence type="ECO:0000259" key="6">
    <source>
        <dbReference type="PROSITE" id="PS50011"/>
    </source>
</evidence>
<name>A0ABP0NPH7_9DINO</name>
<evidence type="ECO:0000256" key="5">
    <source>
        <dbReference type="ARBA" id="ARBA00022840"/>
    </source>
</evidence>
<dbReference type="Gene3D" id="1.10.510.10">
    <property type="entry name" value="Transferase(Phosphotransferase) domain 1"/>
    <property type="match status" value="1"/>
</dbReference>
<accession>A0ABP0NPH7</accession>
<dbReference type="EMBL" id="CAXAMM010029813">
    <property type="protein sequence ID" value="CAK9065378.1"/>
    <property type="molecule type" value="Genomic_DNA"/>
</dbReference>
<keyword evidence="1" id="KW-0723">Serine/threonine-protein kinase</keyword>
<dbReference type="Pfam" id="PF00069">
    <property type="entry name" value="Pkinase"/>
    <property type="match status" value="1"/>
</dbReference>
<sequence length="558" mass="61157">MVLISRSKVQYFCSLKCAIIVHLLQYFLQVYALKTVPLRLVKEKHLHDHIEREVAIQKQLKHPNIVQLYEYFEDKEHVYLLLEFAADGSLFSKIHQQNCLSHAEAASVFTDVSEALAHLHRHGIAHRDLKPENVLLFPGGRAKLADFGWCAQLTSDGRKTFCGTMDYLSPEMVSQEPHDHRVDIWALGVLLYEMLTGDPPFAGRNNAHVLGRILSVDIIMPVSIPEGAADLIHALLKASPQERLTLDAALKWAWLKDMRTDPLETEEEVAIPVDALECSESTERLLLEVPSAMHLYPQPKSSSRRNSPRAELGEGAGWLPCKLGEPDVLNPGQPFLLARQSSKSFKGSKSKDCFGSALRPYQANWEVPSCEAASGLSPDHCAAGGPKEKGSFAGGAFLLSSCLKPASGLQLRHEDSSLSLCGAVPKVQSWADTDLYVSVRSWVRQAEPALSYGKEVDPALSMSKGNSVYPCGVKGWKASGSEVARRQHNSSLDSSLACSPPQSLSTFSESSQLSFDCVDSVDADAATDTEGDARNLAMPFYTEGCTTKANATKARVIK</sequence>
<dbReference type="SMART" id="SM00220">
    <property type="entry name" value="S_TKc"/>
    <property type="match status" value="1"/>
</dbReference>
<keyword evidence="2" id="KW-0808">Transferase</keyword>
<reference evidence="7 8" key="1">
    <citation type="submission" date="2024-02" db="EMBL/GenBank/DDBJ databases">
        <authorList>
            <person name="Chen Y."/>
            <person name="Shah S."/>
            <person name="Dougan E. K."/>
            <person name="Thang M."/>
            <person name="Chan C."/>
        </authorList>
    </citation>
    <scope>NUCLEOTIDE SEQUENCE [LARGE SCALE GENOMIC DNA]</scope>
</reference>
<proteinExistence type="predicted"/>
<dbReference type="Proteomes" id="UP001642464">
    <property type="component" value="Unassembled WGS sequence"/>
</dbReference>
<evidence type="ECO:0000256" key="2">
    <source>
        <dbReference type="ARBA" id="ARBA00022679"/>
    </source>
</evidence>
<evidence type="ECO:0000256" key="1">
    <source>
        <dbReference type="ARBA" id="ARBA00022527"/>
    </source>
</evidence>